<accession>A0A5B7I3P5</accession>
<reference evidence="2 3" key="1">
    <citation type="submission" date="2019-05" db="EMBL/GenBank/DDBJ databases">
        <title>Another draft genome of Portunus trituberculatus and its Hox gene families provides insights of decapod evolution.</title>
        <authorList>
            <person name="Jeong J.-H."/>
            <person name="Song I."/>
            <person name="Kim S."/>
            <person name="Choi T."/>
            <person name="Kim D."/>
            <person name="Ryu S."/>
            <person name="Kim W."/>
        </authorList>
    </citation>
    <scope>NUCLEOTIDE SEQUENCE [LARGE SCALE GENOMIC DNA]</scope>
    <source>
        <tissue evidence="2">Muscle</tissue>
    </source>
</reference>
<evidence type="ECO:0000313" key="2">
    <source>
        <dbReference type="EMBL" id="MPC80031.1"/>
    </source>
</evidence>
<gene>
    <name evidence="2" type="ORF">E2C01_074594</name>
</gene>
<dbReference type="Proteomes" id="UP000324222">
    <property type="component" value="Unassembled WGS sequence"/>
</dbReference>
<dbReference type="AlphaFoldDB" id="A0A5B7I3P5"/>
<evidence type="ECO:0000313" key="3">
    <source>
        <dbReference type="Proteomes" id="UP000324222"/>
    </source>
</evidence>
<sequence length="75" mass="7724">MQVQVAAAGQPNLFSPPAAARGPAGPVGGRGRWGMGVTDGAIPRAVLNLFISPLDAPDGSLATETHFRGKLTHEY</sequence>
<evidence type="ECO:0000256" key="1">
    <source>
        <dbReference type="SAM" id="MobiDB-lite"/>
    </source>
</evidence>
<dbReference type="EMBL" id="VSRR010052798">
    <property type="protein sequence ID" value="MPC80031.1"/>
    <property type="molecule type" value="Genomic_DNA"/>
</dbReference>
<keyword evidence="3" id="KW-1185">Reference proteome</keyword>
<proteinExistence type="predicted"/>
<organism evidence="2 3">
    <name type="scientific">Portunus trituberculatus</name>
    <name type="common">Swimming crab</name>
    <name type="synonym">Neptunus trituberculatus</name>
    <dbReference type="NCBI Taxonomy" id="210409"/>
    <lineage>
        <taxon>Eukaryota</taxon>
        <taxon>Metazoa</taxon>
        <taxon>Ecdysozoa</taxon>
        <taxon>Arthropoda</taxon>
        <taxon>Crustacea</taxon>
        <taxon>Multicrustacea</taxon>
        <taxon>Malacostraca</taxon>
        <taxon>Eumalacostraca</taxon>
        <taxon>Eucarida</taxon>
        <taxon>Decapoda</taxon>
        <taxon>Pleocyemata</taxon>
        <taxon>Brachyura</taxon>
        <taxon>Eubrachyura</taxon>
        <taxon>Portunoidea</taxon>
        <taxon>Portunidae</taxon>
        <taxon>Portuninae</taxon>
        <taxon>Portunus</taxon>
    </lineage>
</organism>
<feature type="region of interest" description="Disordered" evidence="1">
    <location>
        <begin position="1"/>
        <end position="31"/>
    </location>
</feature>
<comment type="caution">
    <text evidence="2">The sequence shown here is derived from an EMBL/GenBank/DDBJ whole genome shotgun (WGS) entry which is preliminary data.</text>
</comment>
<protein>
    <submittedName>
        <fullName evidence="2">Uncharacterized protein</fullName>
    </submittedName>
</protein>
<name>A0A5B7I3P5_PORTR</name>